<dbReference type="InterPro" id="IPR000515">
    <property type="entry name" value="MetI-like"/>
</dbReference>
<feature type="transmembrane region" description="Helical" evidence="7">
    <location>
        <begin position="250"/>
        <end position="270"/>
    </location>
</feature>
<evidence type="ECO:0000313" key="9">
    <source>
        <dbReference type="EMBL" id="MQR02664.1"/>
    </source>
</evidence>
<dbReference type="RefSeq" id="WP_153236293.1">
    <property type="nucleotide sequence ID" value="NZ_WINI01000014.1"/>
</dbReference>
<evidence type="ECO:0000256" key="7">
    <source>
        <dbReference type="RuleBase" id="RU363032"/>
    </source>
</evidence>
<accession>A0A843YYC3</accession>
<evidence type="ECO:0000256" key="4">
    <source>
        <dbReference type="ARBA" id="ARBA00022692"/>
    </source>
</evidence>
<keyword evidence="6 7" id="KW-0472">Membrane</keyword>
<evidence type="ECO:0000256" key="6">
    <source>
        <dbReference type="ARBA" id="ARBA00023136"/>
    </source>
</evidence>
<evidence type="ECO:0000256" key="1">
    <source>
        <dbReference type="ARBA" id="ARBA00004651"/>
    </source>
</evidence>
<protein>
    <submittedName>
        <fullName evidence="9">ABC transporter permease subunit</fullName>
    </submittedName>
</protein>
<evidence type="ECO:0000259" key="8">
    <source>
        <dbReference type="PROSITE" id="PS50928"/>
    </source>
</evidence>
<dbReference type="CDD" id="cd06261">
    <property type="entry name" value="TM_PBP2"/>
    <property type="match status" value="1"/>
</dbReference>
<evidence type="ECO:0000313" key="10">
    <source>
        <dbReference type="Proteomes" id="UP000451565"/>
    </source>
</evidence>
<evidence type="ECO:0000256" key="2">
    <source>
        <dbReference type="ARBA" id="ARBA00022448"/>
    </source>
</evidence>
<feature type="transmembrane region" description="Helical" evidence="7">
    <location>
        <begin position="220"/>
        <end position="238"/>
    </location>
</feature>
<dbReference type="FunFam" id="1.10.3720.10:FF:000001">
    <property type="entry name" value="Glycine betaine ABC transporter, permease"/>
    <property type="match status" value="1"/>
</dbReference>
<name>A0A843YYC3_9BURK</name>
<feature type="domain" description="ABC transmembrane type-1" evidence="8">
    <location>
        <begin position="92"/>
        <end position="271"/>
    </location>
</feature>
<dbReference type="Pfam" id="PF00528">
    <property type="entry name" value="BPD_transp_1"/>
    <property type="match status" value="1"/>
</dbReference>
<dbReference type="PANTHER" id="PTHR47737:SF1">
    <property type="entry name" value="GLYCINE BETAINE_PROLINE BETAINE TRANSPORT SYSTEM PERMEASE PROTEIN PROW"/>
    <property type="match status" value="1"/>
</dbReference>
<dbReference type="InterPro" id="IPR035906">
    <property type="entry name" value="MetI-like_sf"/>
</dbReference>
<dbReference type="GO" id="GO:0015871">
    <property type="term" value="P:choline transport"/>
    <property type="evidence" value="ECO:0007669"/>
    <property type="project" value="TreeGrafter"/>
</dbReference>
<keyword evidence="10" id="KW-1185">Reference proteome</keyword>
<dbReference type="EMBL" id="WINI01000014">
    <property type="protein sequence ID" value="MQR02664.1"/>
    <property type="molecule type" value="Genomic_DNA"/>
</dbReference>
<feature type="transmembrane region" description="Helical" evidence="7">
    <location>
        <begin position="95"/>
        <end position="118"/>
    </location>
</feature>
<dbReference type="PROSITE" id="PS50928">
    <property type="entry name" value="ABC_TM1"/>
    <property type="match status" value="1"/>
</dbReference>
<dbReference type="AlphaFoldDB" id="A0A843YYC3"/>
<dbReference type="GO" id="GO:0031460">
    <property type="term" value="P:glycine betaine transport"/>
    <property type="evidence" value="ECO:0007669"/>
    <property type="project" value="TreeGrafter"/>
</dbReference>
<proteinExistence type="inferred from homology"/>
<keyword evidence="4 7" id="KW-0812">Transmembrane</keyword>
<sequence>MFPTNLTFSMVAPVNDFVDGIVTNYGDFFHAMAHSVMMVLVFIEKTLQKTPWWLFIGIVAALAFVSLRKISQVALVVLGLMLIGSFGLWDKMMQTTALVVVATFLTVMIGIPIGIIVSCSERVRKIVLPILDIMQTMPVFVYLIPVLMLFGLGKVPAVFATVIYAVSPLIRLTNLGIRQVNPEVVEAAIAFGANRWQLMLGVQLPLAMPSIMAGINQTNMMALAMVVVSSMIGANGLGIDVLEGINNQNIGLGLQAGIAIVILAIIIDRVSQGFGADKRSN</sequence>
<dbReference type="OrthoDB" id="9806809at2"/>
<feature type="transmembrane region" description="Helical" evidence="7">
    <location>
        <begin position="50"/>
        <end position="66"/>
    </location>
</feature>
<dbReference type="Gene3D" id="1.10.3720.10">
    <property type="entry name" value="MetI-like"/>
    <property type="match status" value="1"/>
</dbReference>
<keyword evidence="2 7" id="KW-0813">Transport</keyword>
<dbReference type="SUPFAM" id="SSF161098">
    <property type="entry name" value="MetI-like"/>
    <property type="match status" value="1"/>
</dbReference>
<dbReference type="PANTHER" id="PTHR47737">
    <property type="entry name" value="GLYCINE BETAINE/PROLINE BETAINE TRANSPORT SYSTEM PERMEASE PROTEIN PROW"/>
    <property type="match status" value="1"/>
</dbReference>
<comment type="subcellular location">
    <subcellularLocation>
        <location evidence="1 7">Cell membrane</location>
        <topology evidence="1 7">Multi-pass membrane protein</topology>
    </subcellularLocation>
</comment>
<evidence type="ECO:0000256" key="3">
    <source>
        <dbReference type="ARBA" id="ARBA00022475"/>
    </source>
</evidence>
<dbReference type="Proteomes" id="UP000451565">
    <property type="component" value="Unassembled WGS sequence"/>
</dbReference>
<comment type="similarity">
    <text evidence="7">Belongs to the binding-protein-dependent transport system permease family.</text>
</comment>
<gene>
    <name evidence="9" type="ORF">GEV47_18460</name>
</gene>
<keyword evidence="3" id="KW-1003">Cell membrane</keyword>
<comment type="caution">
    <text evidence="9">The sequence shown here is derived from an EMBL/GenBank/DDBJ whole genome shotgun (WGS) entry which is preliminary data.</text>
</comment>
<keyword evidence="5 7" id="KW-1133">Transmembrane helix</keyword>
<dbReference type="GO" id="GO:0005275">
    <property type="term" value="F:amine transmembrane transporter activity"/>
    <property type="evidence" value="ECO:0007669"/>
    <property type="project" value="TreeGrafter"/>
</dbReference>
<dbReference type="GO" id="GO:0015226">
    <property type="term" value="F:carnitine transmembrane transporter activity"/>
    <property type="evidence" value="ECO:0007669"/>
    <property type="project" value="TreeGrafter"/>
</dbReference>
<dbReference type="GO" id="GO:0043190">
    <property type="term" value="C:ATP-binding cassette (ABC) transporter complex"/>
    <property type="evidence" value="ECO:0007669"/>
    <property type="project" value="TreeGrafter"/>
</dbReference>
<reference evidence="9 10" key="1">
    <citation type="submission" date="2019-10" db="EMBL/GenBank/DDBJ databases">
        <title>Glaciimonas soli sp. nov., a psychrophilic bacterium isolated from the forest soil of a high elevation mountain in Taiwan.</title>
        <authorList>
            <person name="Wang L.-T."/>
            <person name="Shieh W.Y."/>
        </authorList>
    </citation>
    <scope>NUCLEOTIDE SEQUENCE [LARGE SCALE GENOMIC DNA]</scope>
    <source>
        <strain evidence="9 10">GS1</strain>
    </source>
</reference>
<evidence type="ECO:0000256" key="5">
    <source>
        <dbReference type="ARBA" id="ARBA00022989"/>
    </source>
</evidence>
<feature type="transmembrane region" description="Helical" evidence="7">
    <location>
        <begin position="139"/>
        <end position="167"/>
    </location>
</feature>
<organism evidence="9 10">
    <name type="scientific">Glaciimonas soli</name>
    <dbReference type="NCBI Taxonomy" id="2590999"/>
    <lineage>
        <taxon>Bacteria</taxon>
        <taxon>Pseudomonadati</taxon>
        <taxon>Pseudomonadota</taxon>
        <taxon>Betaproteobacteria</taxon>
        <taxon>Burkholderiales</taxon>
        <taxon>Oxalobacteraceae</taxon>
        <taxon>Glaciimonas</taxon>
    </lineage>
</organism>